<evidence type="ECO:0000313" key="2">
    <source>
        <dbReference type="Proteomes" id="UP001356427"/>
    </source>
</evidence>
<dbReference type="EMBL" id="JAGTTL010000027">
    <property type="protein sequence ID" value="KAK6300684.1"/>
    <property type="molecule type" value="Genomic_DNA"/>
</dbReference>
<accession>A0AAN8KTC2</accession>
<evidence type="ECO:0000313" key="1">
    <source>
        <dbReference type="EMBL" id="KAK6300684.1"/>
    </source>
</evidence>
<gene>
    <name evidence="1" type="ORF">J4Q44_G00287820</name>
</gene>
<organism evidence="1 2">
    <name type="scientific">Coregonus suidteri</name>
    <dbReference type="NCBI Taxonomy" id="861788"/>
    <lineage>
        <taxon>Eukaryota</taxon>
        <taxon>Metazoa</taxon>
        <taxon>Chordata</taxon>
        <taxon>Craniata</taxon>
        <taxon>Vertebrata</taxon>
        <taxon>Euteleostomi</taxon>
        <taxon>Actinopterygii</taxon>
        <taxon>Neopterygii</taxon>
        <taxon>Teleostei</taxon>
        <taxon>Protacanthopterygii</taxon>
        <taxon>Salmoniformes</taxon>
        <taxon>Salmonidae</taxon>
        <taxon>Coregoninae</taxon>
        <taxon>Coregonus</taxon>
    </lineage>
</organism>
<dbReference type="Proteomes" id="UP001356427">
    <property type="component" value="Unassembled WGS sequence"/>
</dbReference>
<comment type="caution">
    <text evidence="1">The sequence shown here is derived from an EMBL/GenBank/DDBJ whole genome shotgun (WGS) entry which is preliminary data.</text>
</comment>
<sequence>MCHVLPYLFYCRVLWVNKSTDRARWFSCCVVLQDPDRPSQTSLDWLIRAVDNPSSRRTRGLTSIIREY</sequence>
<name>A0AAN8KTC2_9TELE</name>
<keyword evidence="2" id="KW-1185">Reference proteome</keyword>
<reference evidence="1 2" key="1">
    <citation type="submission" date="2021-04" db="EMBL/GenBank/DDBJ databases">
        <authorList>
            <person name="De Guttry C."/>
            <person name="Zahm M."/>
            <person name="Klopp C."/>
            <person name="Cabau C."/>
            <person name="Louis A."/>
            <person name="Berthelot C."/>
            <person name="Parey E."/>
            <person name="Roest Crollius H."/>
            <person name="Montfort J."/>
            <person name="Robinson-Rechavi M."/>
            <person name="Bucao C."/>
            <person name="Bouchez O."/>
            <person name="Gislard M."/>
            <person name="Lluch J."/>
            <person name="Milhes M."/>
            <person name="Lampietro C."/>
            <person name="Lopez Roques C."/>
            <person name="Donnadieu C."/>
            <person name="Braasch I."/>
            <person name="Desvignes T."/>
            <person name="Postlethwait J."/>
            <person name="Bobe J."/>
            <person name="Wedekind C."/>
            <person name="Guiguen Y."/>
        </authorList>
    </citation>
    <scope>NUCLEOTIDE SEQUENCE [LARGE SCALE GENOMIC DNA]</scope>
    <source>
        <strain evidence="1">Cs_M1</strain>
        <tissue evidence="1">Blood</tissue>
    </source>
</reference>
<dbReference type="AlphaFoldDB" id="A0AAN8KTC2"/>
<proteinExistence type="predicted"/>
<protein>
    <submittedName>
        <fullName evidence="1">Uncharacterized protein</fullName>
    </submittedName>
</protein>